<sequence>MFDAGYQCRYASVQYCVLAAGAAHNDEWSS</sequence>
<keyword evidence="2" id="KW-1185">Reference proteome</keyword>
<proteinExistence type="predicted"/>
<name>A0A448IDT8_MYCCI</name>
<protein>
    <submittedName>
        <fullName evidence="1">Uncharacterized protein</fullName>
    </submittedName>
</protein>
<accession>A0A448IDT8</accession>
<evidence type="ECO:0000313" key="2">
    <source>
        <dbReference type="Proteomes" id="UP000282551"/>
    </source>
</evidence>
<reference evidence="1 2" key="1">
    <citation type="submission" date="2018-12" db="EMBL/GenBank/DDBJ databases">
        <authorList>
            <consortium name="Pathogen Informatics"/>
        </authorList>
    </citation>
    <scope>NUCLEOTIDE SEQUENCE [LARGE SCALE GENOMIC DNA]</scope>
    <source>
        <strain evidence="1 2">NCTC10485</strain>
    </source>
</reference>
<dbReference type="AlphaFoldDB" id="A0A448IDT8"/>
<evidence type="ECO:0000313" key="1">
    <source>
        <dbReference type="EMBL" id="VEG50611.1"/>
    </source>
</evidence>
<dbReference type="Proteomes" id="UP000282551">
    <property type="component" value="Chromosome"/>
</dbReference>
<organism evidence="1 2">
    <name type="scientific">Mycolicibacterium chitae</name>
    <name type="common">Mycobacterium chitae</name>
    <dbReference type="NCBI Taxonomy" id="1792"/>
    <lineage>
        <taxon>Bacteria</taxon>
        <taxon>Bacillati</taxon>
        <taxon>Actinomycetota</taxon>
        <taxon>Actinomycetes</taxon>
        <taxon>Mycobacteriales</taxon>
        <taxon>Mycobacteriaceae</taxon>
        <taxon>Mycolicibacterium</taxon>
    </lineage>
</organism>
<gene>
    <name evidence="1" type="ORF">NCTC10485_04929</name>
</gene>
<dbReference type="EMBL" id="LR134355">
    <property type="protein sequence ID" value="VEG50611.1"/>
    <property type="molecule type" value="Genomic_DNA"/>
</dbReference>